<comment type="similarity">
    <text evidence="2">Belongs to the MgtC/SapB family.</text>
</comment>
<keyword evidence="10" id="KW-1185">Reference proteome</keyword>
<name>A0ABP9UNJ9_9BACT</name>
<keyword evidence="4 7" id="KW-0812">Transmembrane</keyword>
<dbReference type="PRINTS" id="PR01837">
    <property type="entry name" value="MGTCSAPBPROT"/>
</dbReference>
<dbReference type="Proteomes" id="UP001476282">
    <property type="component" value="Unassembled WGS sequence"/>
</dbReference>
<evidence type="ECO:0000313" key="9">
    <source>
        <dbReference type="EMBL" id="GAA5482241.1"/>
    </source>
</evidence>
<dbReference type="RefSeq" id="WP_353566389.1">
    <property type="nucleotide sequence ID" value="NZ_BAABRI010000007.1"/>
</dbReference>
<sequence>MTGDLDGLSALWHLAVAFAFSLPTAWNRERANRTAGLRTFPLVSMTSCGFMLVAIPVLGEHGDHARTIGGIMSGLGFLGGGAILKNEEYAMGLATAAAIWLTGALGLAVAYNRFDVASILSVASFLTLYFGDRAKGHFGLPERTDE</sequence>
<reference evidence="9 10" key="1">
    <citation type="submission" date="2024-02" db="EMBL/GenBank/DDBJ databases">
        <title>Haloferula sargassicola NBRC 104335.</title>
        <authorList>
            <person name="Ichikawa N."/>
            <person name="Katano-Makiyama Y."/>
            <person name="Hidaka K."/>
        </authorList>
    </citation>
    <scope>NUCLEOTIDE SEQUENCE [LARGE SCALE GENOMIC DNA]</scope>
    <source>
        <strain evidence="9 10">NBRC 104335</strain>
    </source>
</reference>
<evidence type="ECO:0000256" key="7">
    <source>
        <dbReference type="SAM" id="Phobius"/>
    </source>
</evidence>
<organism evidence="9 10">
    <name type="scientific">Haloferula sargassicola</name>
    <dbReference type="NCBI Taxonomy" id="490096"/>
    <lineage>
        <taxon>Bacteria</taxon>
        <taxon>Pseudomonadati</taxon>
        <taxon>Verrucomicrobiota</taxon>
        <taxon>Verrucomicrobiia</taxon>
        <taxon>Verrucomicrobiales</taxon>
        <taxon>Verrucomicrobiaceae</taxon>
        <taxon>Haloferula</taxon>
    </lineage>
</organism>
<feature type="transmembrane region" description="Helical" evidence="7">
    <location>
        <begin position="40"/>
        <end position="59"/>
    </location>
</feature>
<accession>A0ABP9UNJ9</accession>
<evidence type="ECO:0000256" key="4">
    <source>
        <dbReference type="ARBA" id="ARBA00022692"/>
    </source>
</evidence>
<keyword evidence="3" id="KW-1003">Cell membrane</keyword>
<dbReference type="PANTHER" id="PTHR33778">
    <property type="entry name" value="PROTEIN MGTC"/>
    <property type="match status" value="1"/>
</dbReference>
<feature type="transmembrane region" description="Helical" evidence="7">
    <location>
        <begin position="65"/>
        <end position="84"/>
    </location>
</feature>
<feature type="transmembrane region" description="Helical" evidence="7">
    <location>
        <begin position="91"/>
        <end position="110"/>
    </location>
</feature>
<feature type="domain" description="MgtC/SapB/SrpB/YhiD N-terminal" evidence="8">
    <location>
        <begin position="14"/>
        <end position="133"/>
    </location>
</feature>
<keyword evidence="5 7" id="KW-1133">Transmembrane helix</keyword>
<dbReference type="InterPro" id="IPR003416">
    <property type="entry name" value="MgtC/SapB/SrpB/YhiD_fam"/>
</dbReference>
<comment type="subcellular location">
    <subcellularLocation>
        <location evidence="1">Cell membrane</location>
        <topology evidence="1">Multi-pass membrane protein</topology>
    </subcellularLocation>
</comment>
<gene>
    <name evidence="9" type="primary">srpB</name>
    <name evidence="9" type="ORF">Hsar01_01458</name>
</gene>
<proteinExistence type="inferred from homology"/>
<evidence type="ECO:0000256" key="5">
    <source>
        <dbReference type="ARBA" id="ARBA00022989"/>
    </source>
</evidence>
<dbReference type="Pfam" id="PF02308">
    <property type="entry name" value="MgtC"/>
    <property type="match status" value="1"/>
</dbReference>
<protein>
    <submittedName>
        <fullName evidence="9">Protein SrpB</fullName>
    </submittedName>
</protein>
<evidence type="ECO:0000259" key="8">
    <source>
        <dbReference type="Pfam" id="PF02308"/>
    </source>
</evidence>
<dbReference type="EMBL" id="BAABRI010000007">
    <property type="protein sequence ID" value="GAA5482241.1"/>
    <property type="molecule type" value="Genomic_DNA"/>
</dbReference>
<dbReference type="PANTHER" id="PTHR33778:SF1">
    <property type="entry name" value="MAGNESIUM TRANSPORTER YHID-RELATED"/>
    <property type="match status" value="1"/>
</dbReference>
<keyword evidence="6 7" id="KW-0472">Membrane</keyword>
<evidence type="ECO:0000256" key="3">
    <source>
        <dbReference type="ARBA" id="ARBA00022475"/>
    </source>
</evidence>
<evidence type="ECO:0000256" key="6">
    <source>
        <dbReference type="ARBA" id="ARBA00023136"/>
    </source>
</evidence>
<evidence type="ECO:0000313" key="10">
    <source>
        <dbReference type="Proteomes" id="UP001476282"/>
    </source>
</evidence>
<evidence type="ECO:0000256" key="2">
    <source>
        <dbReference type="ARBA" id="ARBA00009298"/>
    </source>
</evidence>
<dbReference type="InterPro" id="IPR049177">
    <property type="entry name" value="MgtC_SapB_SrpB_YhiD_N"/>
</dbReference>
<evidence type="ECO:0000256" key="1">
    <source>
        <dbReference type="ARBA" id="ARBA00004651"/>
    </source>
</evidence>
<feature type="transmembrane region" description="Helical" evidence="7">
    <location>
        <begin position="12"/>
        <end position="28"/>
    </location>
</feature>
<comment type="caution">
    <text evidence="9">The sequence shown here is derived from an EMBL/GenBank/DDBJ whole genome shotgun (WGS) entry which is preliminary data.</text>
</comment>